<protein>
    <submittedName>
        <fullName evidence="1">Uncharacterized protein</fullName>
    </submittedName>
</protein>
<evidence type="ECO:0000313" key="1">
    <source>
        <dbReference type="EMBL" id="GAA1991855.1"/>
    </source>
</evidence>
<dbReference type="EMBL" id="BAAAPC010000006">
    <property type="protein sequence ID" value="GAA1991855.1"/>
    <property type="molecule type" value="Genomic_DNA"/>
</dbReference>
<evidence type="ECO:0000313" key="2">
    <source>
        <dbReference type="Proteomes" id="UP001501585"/>
    </source>
</evidence>
<comment type="caution">
    <text evidence="1">The sequence shown here is derived from an EMBL/GenBank/DDBJ whole genome shotgun (WGS) entry which is preliminary data.</text>
</comment>
<organism evidence="1 2">
    <name type="scientific">Nocardiopsis rhodophaea</name>
    <dbReference type="NCBI Taxonomy" id="280238"/>
    <lineage>
        <taxon>Bacteria</taxon>
        <taxon>Bacillati</taxon>
        <taxon>Actinomycetota</taxon>
        <taxon>Actinomycetes</taxon>
        <taxon>Streptosporangiales</taxon>
        <taxon>Nocardiopsidaceae</taxon>
        <taxon>Nocardiopsis</taxon>
    </lineage>
</organism>
<accession>A0ABN2SSN4</accession>
<sequence length="95" mass="9937">MLGGSRAKILIIVLVTGAGLGGWQPPVCHRTARPMPPGHTGVGPRPQQPTVETAARELDFAVADVYQSDPDFAAPPELWDRLSTSLPTLLGPGSA</sequence>
<keyword evidence="2" id="KW-1185">Reference proteome</keyword>
<reference evidence="1 2" key="1">
    <citation type="journal article" date="2019" name="Int. J. Syst. Evol. Microbiol.">
        <title>The Global Catalogue of Microorganisms (GCM) 10K type strain sequencing project: providing services to taxonomists for standard genome sequencing and annotation.</title>
        <authorList>
            <consortium name="The Broad Institute Genomics Platform"/>
            <consortium name="The Broad Institute Genome Sequencing Center for Infectious Disease"/>
            <person name="Wu L."/>
            <person name="Ma J."/>
        </authorList>
    </citation>
    <scope>NUCLEOTIDE SEQUENCE [LARGE SCALE GENOMIC DNA]</scope>
    <source>
        <strain evidence="1 2">JCM 15313</strain>
    </source>
</reference>
<gene>
    <name evidence="1" type="ORF">GCM10009799_17180</name>
</gene>
<proteinExistence type="predicted"/>
<name>A0ABN2SSN4_9ACTN</name>
<dbReference type="Proteomes" id="UP001501585">
    <property type="component" value="Unassembled WGS sequence"/>
</dbReference>